<dbReference type="PANTHER" id="PTHR38465:SF1">
    <property type="entry name" value="HTH-TYPE TRANSCRIPTIONAL REGULATOR MJ1563-RELATED"/>
    <property type="match status" value="1"/>
</dbReference>
<dbReference type="Gene3D" id="1.10.10.10">
    <property type="entry name" value="Winged helix-like DNA-binding domain superfamily/Winged helix DNA-binding domain"/>
    <property type="match status" value="1"/>
</dbReference>
<dbReference type="InterPro" id="IPR036390">
    <property type="entry name" value="WH_DNA-bd_sf"/>
</dbReference>
<evidence type="ECO:0000256" key="2">
    <source>
        <dbReference type="ARBA" id="ARBA00023125"/>
    </source>
</evidence>
<sequence length="202" mass="23123">MELSPVTQAFVLHFGEMGSRWGINRTVGQIYALLFLSARPLAADEIAEALGFSRSNVSMGLKELQSWRLVRLQHLPGDRREHFSTPEDVWQIVRILAEERRKRELDPTLSVLRDLLLDEKTNPDEQHAYLRMRQMHDLLELITKWSADINKLETTQLVELIRMGGRIVRLLELKNRLPIIGSRNKAPAGLEPAQAEPDDAEA</sequence>
<keyword evidence="7" id="KW-1185">Reference proteome</keyword>
<keyword evidence="3 4" id="KW-0804">Transcription</keyword>
<evidence type="ECO:0000256" key="4">
    <source>
        <dbReference type="PIRNR" id="PIRNR006707"/>
    </source>
</evidence>
<evidence type="ECO:0000256" key="3">
    <source>
        <dbReference type="ARBA" id="ARBA00023163"/>
    </source>
</evidence>
<dbReference type="PANTHER" id="PTHR38465">
    <property type="entry name" value="HTH-TYPE TRANSCRIPTIONAL REGULATOR MJ1563-RELATED"/>
    <property type="match status" value="1"/>
</dbReference>
<dbReference type="PIRSF" id="PIRSF006707">
    <property type="entry name" value="MJ1563"/>
    <property type="match status" value="1"/>
</dbReference>
<dbReference type="GO" id="GO:0003677">
    <property type="term" value="F:DNA binding"/>
    <property type="evidence" value="ECO:0007669"/>
    <property type="project" value="UniProtKB-UniRule"/>
</dbReference>
<dbReference type="SUPFAM" id="SSF46785">
    <property type="entry name" value="Winged helix' DNA-binding domain"/>
    <property type="match status" value="1"/>
</dbReference>
<gene>
    <name evidence="6" type="ORF">ASILVAE211_19095</name>
</gene>
<name>A0A963YUH1_9PROT</name>
<reference evidence="6" key="2">
    <citation type="submission" date="2021-01" db="EMBL/GenBank/DDBJ databases">
        <authorList>
            <person name="Mieszkin S."/>
            <person name="Pouder E."/>
            <person name="Alain K."/>
        </authorList>
    </citation>
    <scope>NUCLEOTIDE SEQUENCE</scope>
    <source>
        <strain evidence="6">HW T2.11</strain>
    </source>
</reference>
<dbReference type="EMBL" id="JAESVB010000012">
    <property type="protein sequence ID" value="MCB8877312.1"/>
    <property type="molecule type" value="Genomic_DNA"/>
</dbReference>
<dbReference type="Proteomes" id="UP000708298">
    <property type="component" value="Unassembled WGS sequence"/>
</dbReference>
<evidence type="ECO:0000256" key="1">
    <source>
        <dbReference type="ARBA" id="ARBA00023015"/>
    </source>
</evidence>
<dbReference type="InterPro" id="IPR011991">
    <property type="entry name" value="ArsR-like_HTH"/>
</dbReference>
<organism evidence="6 7">
    <name type="scientific">Acidisoma silvae</name>
    <dbReference type="NCBI Taxonomy" id="2802396"/>
    <lineage>
        <taxon>Bacteria</taxon>
        <taxon>Pseudomonadati</taxon>
        <taxon>Pseudomonadota</taxon>
        <taxon>Alphaproteobacteria</taxon>
        <taxon>Acetobacterales</taxon>
        <taxon>Acidocellaceae</taxon>
        <taxon>Acidisoma</taxon>
    </lineage>
</organism>
<dbReference type="InterPro" id="IPR000835">
    <property type="entry name" value="HTH_MarR-typ"/>
</dbReference>
<evidence type="ECO:0000259" key="5">
    <source>
        <dbReference type="Pfam" id="PF12802"/>
    </source>
</evidence>
<proteinExistence type="inferred from homology"/>
<dbReference type="AlphaFoldDB" id="A0A963YUH1"/>
<comment type="similarity">
    <text evidence="4">Belongs to the GbsR family.</text>
</comment>
<feature type="domain" description="HTH marR-type" evidence="5">
    <location>
        <begin position="22"/>
        <end position="81"/>
    </location>
</feature>
<evidence type="ECO:0000313" key="6">
    <source>
        <dbReference type="EMBL" id="MCB8877312.1"/>
    </source>
</evidence>
<evidence type="ECO:0000313" key="7">
    <source>
        <dbReference type="Proteomes" id="UP000708298"/>
    </source>
</evidence>
<accession>A0A963YUH1</accession>
<keyword evidence="2 4" id="KW-0238">DNA-binding</keyword>
<dbReference type="GO" id="GO:0003700">
    <property type="term" value="F:DNA-binding transcription factor activity"/>
    <property type="evidence" value="ECO:0007669"/>
    <property type="project" value="InterPro"/>
</dbReference>
<dbReference type="RefSeq" id="WP_227322966.1">
    <property type="nucleotide sequence ID" value="NZ_JAESVB010000012.1"/>
</dbReference>
<comment type="caution">
    <text evidence="6">The sequence shown here is derived from an EMBL/GenBank/DDBJ whole genome shotgun (WGS) entry which is preliminary data.</text>
</comment>
<dbReference type="CDD" id="cd00090">
    <property type="entry name" value="HTH_ARSR"/>
    <property type="match status" value="1"/>
</dbReference>
<keyword evidence="1 4" id="KW-0805">Transcription regulation</keyword>
<dbReference type="InterPro" id="IPR036388">
    <property type="entry name" value="WH-like_DNA-bd_sf"/>
</dbReference>
<dbReference type="InterPro" id="IPR026282">
    <property type="entry name" value="MJ1563"/>
</dbReference>
<dbReference type="Pfam" id="PF12802">
    <property type="entry name" value="MarR_2"/>
    <property type="match status" value="1"/>
</dbReference>
<reference evidence="6" key="1">
    <citation type="journal article" date="2021" name="Microorganisms">
        <title>Acidisoma silvae sp. nov. and Acidisomacellulosilytica sp. nov., Two Acidophilic Bacteria Isolated from Decaying Wood, Hydrolyzing Cellulose and Producing Poly-3-hydroxybutyrate.</title>
        <authorList>
            <person name="Mieszkin S."/>
            <person name="Pouder E."/>
            <person name="Uroz S."/>
            <person name="Simon-Colin C."/>
            <person name="Alain K."/>
        </authorList>
    </citation>
    <scope>NUCLEOTIDE SEQUENCE</scope>
    <source>
        <strain evidence="6">HW T2.11</strain>
    </source>
</reference>
<dbReference type="InterPro" id="IPR052362">
    <property type="entry name" value="HTH-GbsR_regulator"/>
</dbReference>
<protein>
    <recommendedName>
        <fullName evidence="4">HTH-type transcriptional regulator</fullName>
    </recommendedName>
</protein>